<dbReference type="SMART" id="SM00822">
    <property type="entry name" value="PKS_KR"/>
    <property type="match status" value="1"/>
</dbReference>
<dbReference type="PRINTS" id="PR00081">
    <property type="entry name" value="GDHRDH"/>
</dbReference>
<keyword evidence="2" id="KW-0560">Oxidoreductase</keyword>
<evidence type="ECO:0000256" key="2">
    <source>
        <dbReference type="ARBA" id="ARBA00023002"/>
    </source>
</evidence>
<dbReference type="InterPro" id="IPR020904">
    <property type="entry name" value="Sc_DH/Rdtase_CS"/>
</dbReference>
<comment type="similarity">
    <text evidence="1 3">Belongs to the short-chain dehydrogenases/reductases (SDR) family.</text>
</comment>
<dbReference type="InterPro" id="IPR057326">
    <property type="entry name" value="KR_dom"/>
</dbReference>
<protein>
    <submittedName>
        <fullName evidence="5">Short-chain dehydrogenase</fullName>
    </submittedName>
</protein>
<dbReference type="FunFam" id="3.40.50.720:FF:000084">
    <property type="entry name" value="Short-chain dehydrogenase reductase"/>
    <property type="match status" value="1"/>
</dbReference>
<feature type="domain" description="Ketoreductase" evidence="4">
    <location>
        <begin position="7"/>
        <end position="192"/>
    </location>
</feature>
<dbReference type="PANTHER" id="PTHR43391">
    <property type="entry name" value="RETINOL DEHYDROGENASE-RELATED"/>
    <property type="match status" value="1"/>
</dbReference>
<dbReference type="PROSITE" id="PS00061">
    <property type="entry name" value="ADH_SHORT"/>
    <property type="match status" value="1"/>
</dbReference>
<dbReference type="RefSeq" id="WP_073260766.1">
    <property type="nucleotide sequence ID" value="NZ_FRCS01000009.1"/>
</dbReference>
<dbReference type="STRING" id="134849.SAMN05443668_109152"/>
<accession>A0A1M7RB19</accession>
<evidence type="ECO:0000259" key="4">
    <source>
        <dbReference type="SMART" id="SM00822"/>
    </source>
</evidence>
<evidence type="ECO:0000256" key="1">
    <source>
        <dbReference type="ARBA" id="ARBA00006484"/>
    </source>
</evidence>
<dbReference type="Pfam" id="PF00106">
    <property type="entry name" value="adh_short"/>
    <property type="match status" value="1"/>
</dbReference>
<dbReference type="OrthoDB" id="4690547at2"/>
<evidence type="ECO:0000313" key="6">
    <source>
        <dbReference type="Proteomes" id="UP000184440"/>
    </source>
</evidence>
<dbReference type="Gene3D" id="3.40.50.720">
    <property type="entry name" value="NAD(P)-binding Rossmann-like Domain"/>
    <property type="match status" value="1"/>
</dbReference>
<dbReference type="PANTHER" id="PTHR43391:SF82">
    <property type="entry name" value="OXIDOREDUCTASE SADH-RELATED"/>
    <property type="match status" value="1"/>
</dbReference>
<evidence type="ECO:0000313" key="5">
    <source>
        <dbReference type="EMBL" id="SHN43406.1"/>
    </source>
</evidence>
<dbReference type="InterPro" id="IPR002347">
    <property type="entry name" value="SDR_fam"/>
</dbReference>
<name>A0A1M7RB19_9ACTN</name>
<dbReference type="Proteomes" id="UP000184440">
    <property type="component" value="Unassembled WGS sequence"/>
</dbReference>
<evidence type="ECO:0000256" key="3">
    <source>
        <dbReference type="RuleBase" id="RU000363"/>
    </source>
</evidence>
<proteinExistence type="inferred from homology"/>
<sequence length="283" mass="29988">MSDVTGKVAVVTGAGSGIGRALALELARRGARLAISDIDAAGLAATADEVTALGAPVHADRLDVSDRDAFRAYAAAVAGHYGVVHQLYNNAGIADSAPSILETGYGAFERVLGVNLWGVLHGTKEFLPHLIASGDGHVVTISSLNGYMAQAGLAPYCTSKFAVRGFTETLRSEMLRDGHPVRVTVVHPGGVATNIAVAALTAAKARGETVTAEQETRTRTYSEKLLRMDPRRAATIILDGVRAGRPRILVGNDAKAIDALVRLVPRQYPKLVTWWSKRMFPEP</sequence>
<dbReference type="EMBL" id="FRCS01000009">
    <property type="protein sequence ID" value="SHN43406.1"/>
    <property type="molecule type" value="Genomic_DNA"/>
</dbReference>
<dbReference type="CDD" id="cd05233">
    <property type="entry name" value="SDR_c"/>
    <property type="match status" value="1"/>
</dbReference>
<dbReference type="GO" id="GO:0016491">
    <property type="term" value="F:oxidoreductase activity"/>
    <property type="evidence" value="ECO:0007669"/>
    <property type="project" value="UniProtKB-KW"/>
</dbReference>
<organism evidence="5 6">
    <name type="scientific">Cryptosporangium aurantiacum</name>
    <dbReference type="NCBI Taxonomy" id="134849"/>
    <lineage>
        <taxon>Bacteria</taxon>
        <taxon>Bacillati</taxon>
        <taxon>Actinomycetota</taxon>
        <taxon>Actinomycetes</taxon>
        <taxon>Cryptosporangiales</taxon>
        <taxon>Cryptosporangiaceae</taxon>
        <taxon>Cryptosporangium</taxon>
    </lineage>
</organism>
<dbReference type="PRINTS" id="PR00080">
    <property type="entry name" value="SDRFAMILY"/>
</dbReference>
<dbReference type="AlphaFoldDB" id="A0A1M7RB19"/>
<reference evidence="5 6" key="1">
    <citation type="submission" date="2016-11" db="EMBL/GenBank/DDBJ databases">
        <authorList>
            <person name="Jaros S."/>
            <person name="Januszkiewicz K."/>
            <person name="Wedrychowicz H."/>
        </authorList>
    </citation>
    <scope>NUCLEOTIDE SEQUENCE [LARGE SCALE GENOMIC DNA]</scope>
    <source>
        <strain evidence="5 6">DSM 46144</strain>
    </source>
</reference>
<gene>
    <name evidence="5" type="ORF">SAMN05443668_109152</name>
</gene>
<dbReference type="InterPro" id="IPR036291">
    <property type="entry name" value="NAD(P)-bd_dom_sf"/>
</dbReference>
<dbReference type="SUPFAM" id="SSF51735">
    <property type="entry name" value="NAD(P)-binding Rossmann-fold domains"/>
    <property type="match status" value="1"/>
</dbReference>
<keyword evidence="6" id="KW-1185">Reference proteome</keyword>